<accession>A0A9C7L9S6</accession>
<dbReference type="InterPro" id="IPR029039">
    <property type="entry name" value="Flavoprotein-like_sf"/>
</dbReference>
<keyword evidence="2 4" id="KW-0560">Oxidoreductase</keyword>
<dbReference type="InterPro" id="IPR051545">
    <property type="entry name" value="NAD(P)H_dehydrogenase_qn"/>
</dbReference>
<protein>
    <submittedName>
        <fullName evidence="4">Glutathione-regulated potassium-efflux system ancillary protein KefG</fullName>
        <ecNumber evidence="4">1.6.5.2</ecNumber>
    </submittedName>
</protein>
<keyword evidence="5" id="KW-1185">Reference proteome</keyword>
<dbReference type="Pfam" id="PF02525">
    <property type="entry name" value="Flavodoxin_2"/>
    <property type="match status" value="1"/>
</dbReference>
<dbReference type="PANTHER" id="PTHR10204">
    <property type="entry name" value="NAD P H OXIDOREDUCTASE-RELATED"/>
    <property type="match status" value="1"/>
</dbReference>
<dbReference type="RefSeq" id="WP_230495445.1">
    <property type="nucleotide sequence ID" value="NZ_CAKJTG010000004.1"/>
</dbReference>
<evidence type="ECO:0000259" key="3">
    <source>
        <dbReference type="Pfam" id="PF02525"/>
    </source>
</evidence>
<sequence length="226" mass="25652">MNVLIVYAHPSSTSYNAALKDATIEALLNRGASVKVSDLYAMNFNPVAKMEDTVVPKNLDKVPEDLRLEREKVSWADYIIFQFPMWWTSAPAILKGWFDRVFAANFAYGPGVYNHGNFKGKKAMLSLTTGGRHLGSYGPKGLKGEMKERLFSIQHEILYFSGMDVIEPFIVPSGVSEKERKDYIEQLKYRMAGLEHLSTIPFHVLEDYESGQLKMDSFEKVEVIKI</sequence>
<organism evidence="4 5">
    <name type="scientific">Pseudoneobacillus rhizosphaerae</name>
    <dbReference type="NCBI Taxonomy" id="2880968"/>
    <lineage>
        <taxon>Bacteria</taxon>
        <taxon>Bacillati</taxon>
        <taxon>Bacillota</taxon>
        <taxon>Bacilli</taxon>
        <taxon>Bacillales</taxon>
        <taxon>Bacillaceae</taxon>
        <taxon>Pseudoneobacillus</taxon>
    </lineage>
</organism>
<reference evidence="4" key="1">
    <citation type="submission" date="2021-10" db="EMBL/GenBank/DDBJ databases">
        <authorList>
            <person name="Criscuolo A."/>
        </authorList>
    </citation>
    <scope>NUCLEOTIDE SEQUENCE</scope>
    <source>
        <strain evidence="4">CIP111885</strain>
    </source>
</reference>
<dbReference type="GO" id="GO:0003955">
    <property type="term" value="F:NAD(P)H dehydrogenase (quinone) activity"/>
    <property type="evidence" value="ECO:0007669"/>
    <property type="project" value="UniProtKB-EC"/>
</dbReference>
<comment type="similarity">
    <text evidence="1">Belongs to the NAD(P)H dehydrogenase (quinone) family.</text>
</comment>
<gene>
    <name evidence="4" type="primary">kefG</name>
    <name evidence="4" type="ORF">NEOCIP111885_00863</name>
</gene>
<dbReference type="EC" id="1.6.5.2" evidence="4"/>
<evidence type="ECO:0000256" key="2">
    <source>
        <dbReference type="ARBA" id="ARBA00023002"/>
    </source>
</evidence>
<comment type="caution">
    <text evidence="4">The sequence shown here is derived from an EMBL/GenBank/DDBJ whole genome shotgun (WGS) entry which is preliminary data.</text>
</comment>
<dbReference type="SUPFAM" id="SSF52218">
    <property type="entry name" value="Flavoproteins"/>
    <property type="match status" value="1"/>
</dbReference>
<evidence type="ECO:0000256" key="1">
    <source>
        <dbReference type="ARBA" id="ARBA00006252"/>
    </source>
</evidence>
<evidence type="ECO:0000313" key="4">
    <source>
        <dbReference type="EMBL" id="CAG9607173.1"/>
    </source>
</evidence>
<dbReference type="Proteomes" id="UP000789845">
    <property type="component" value="Unassembled WGS sequence"/>
</dbReference>
<dbReference type="PANTHER" id="PTHR10204:SF34">
    <property type="entry name" value="NAD(P)H DEHYDROGENASE [QUINONE] 1 ISOFORM 1"/>
    <property type="match status" value="1"/>
</dbReference>
<dbReference type="EMBL" id="CAKJTG010000004">
    <property type="protein sequence ID" value="CAG9607173.1"/>
    <property type="molecule type" value="Genomic_DNA"/>
</dbReference>
<dbReference type="GO" id="GO:0005829">
    <property type="term" value="C:cytosol"/>
    <property type="evidence" value="ECO:0007669"/>
    <property type="project" value="TreeGrafter"/>
</dbReference>
<name>A0A9C7L9S6_9BACI</name>
<feature type="domain" description="Flavodoxin-like fold" evidence="3">
    <location>
        <begin position="1"/>
        <end position="187"/>
    </location>
</feature>
<dbReference type="AlphaFoldDB" id="A0A9C7L9S6"/>
<proteinExistence type="inferred from homology"/>
<evidence type="ECO:0000313" key="5">
    <source>
        <dbReference type="Proteomes" id="UP000789845"/>
    </source>
</evidence>
<dbReference type="InterPro" id="IPR003680">
    <property type="entry name" value="Flavodoxin_fold"/>
</dbReference>
<dbReference type="Gene3D" id="3.40.50.360">
    <property type="match status" value="1"/>
</dbReference>